<feature type="disulfide bond" evidence="1">
    <location>
        <begin position="548"/>
        <end position="557"/>
    </location>
</feature>
<dbReference type="Gene3D" id="2.10.25.10">
    <property type="entry name" value="Laminin"/>
    <property type="match status" value="1"/>
</dbReference>
<evidence type="ECO:0000313" key="6">
    <source>
        <dbReference type="EMBL" id="KXZ54910.1"/>
    </source>
</evidence>
<evidence type="ECO:0000313" key="7">
    <source>
        <dbReference type="Proteomes" id="UP000075714"/>
    </source>
</evidence>
<feature type="chain" id="PRO_5007562349" evidence="4">
    <location>
        <begin position="21"/>
        <end position="841"/>
    </location>
</feature>
<dbReference type="Gene3D" id="2.60.120.260">
    <property type="entry name" value="Galactose-binding domain-like"/>
    <property type="match status" value="2"/>
</dbReference>
<keyword evidence="3" id="KW-0812">Transmembrane</keyword>
<name>A0A150H004_GONPE</name>
<feature type="transmembrane region" description="Helical" evidence="3">
    <location>
        <begin position="786"/>
        <end position="806"/>
    </location>
</feature>
<keyword evidence="3" id="KW-0472">Membrane</keyword>
<feature type="compositionally biased region" description="Low complexity" evidence="2">
    <location>
        <begin position="290"/>
        <end position="304"/>
    </location>
</feature>
<keyword evidence="1" id="KW-0245">EGF-like domain</keyword>
<keyword evidence="1" id="KW-1015">Disulfide bond</keyword>
<dbReference type="PROSITE" id="PS01186">
    <property type="entry name" value="EGF_2"/>
    <property type="match status" value="1"/>
</dbReference>
<feature type="domain" description="EGF-like" evidence="5">
    <location>
        <begin position="525"/>
        <end position="558"/>
    </location>
</feature>
<gene>
    <name evidence="6" type="ORF">GPECTOR_4g982</name>
</gene>
<keyword evidence="4" id="KW-0732">Signal</keyword>
<dbReference type="Proteomes" id="UP000075714">
    <property type="component" value="Unassembled WGS sequence"/>
</dbReference>
<keyword evidence="7" id="KW-1185">Reference proteome</keyword>
<comment type="caution">
    <text evidence="1">Lacks conserved residue(s) required for the propagation of feature annotation.</text>
</comment>
<comment type="caution">
    <text evidence="6">The sequence shown here is derived from an EMBL/GenBank/DDBJ whole genome shotgun (WGS) entry which is preliminary data.</text>
</comment>
<dbReference type="OrthoDB" id="527990at2759"/>
<dbReference type="InterPro" id="IPR053331">
    <property type="entry name" value="EGF-like_comC"/>
</dbReference>
<feature type="signal peptide" evidence="4">
    <location>
        <begin position="1"/>
        <end position="20"/>
    </location>
</feature>
<organism evidence="6 7">
    <name type="scientific">Gonium pectorale</name>
    <name type="common">Green alga</name>
    <dbReference type="NCBI Taxonomy" id="33097"/>
    <lineage>
        <taxon>Eukaryota</taxon>
        <taxon>Viridiplantae</taxon>
        <taxon>Chlorophyta</taxon>
        <taxon>core chlorophytes</taxon>
        <taxon>Chlorophyceae</taxon>
        <taxon>CS clade</taxon>
        <taxon>Chlamydomonadales</taxon>
        <taxon>Volvocaceae</taxon>
        <taxon>Gonium</taxon>
    </lineage>
</organism>
<dbReference type="PROSITE" id="PS50026">
    <property type="entry name" value="EGF_3"/>
    <property type="match status" value="1"/>
</dbReference>
<reference evidence="7" key="1">
    <citation type="journal article" date="2016" name="Nat. Commun.">
        <title>The Gonium pectorale genome demonstrates co-option of cell cycle regulation during the evolution of multicellularity.</title>
        <authorList>
            <person name="Hanschen E.R."/>
            <person name="Marriage T.N."/>
            <person name="Ferris P.J."/>
            <person name="Hamaji T."/>
            <person name="Toyoda A."/>
            <person name="Fujiyama A."/>
            <person name="Neme R."/>
            <person name="Noguchi H."/>
            <person name="Minakuchi Y."/>
            <person name="Suzuki M."/>
            <person name="Kawai-Toyooka H."/>
            <person name="Smith D.R."/>
            <person name="Sparks H."/>
            <person name="Anderson J."/>
            <person name="Bakaric R."/>
            <person name="Luria V."/>
            <person name="Karger A."/>
            <person name="Kirschner M.W."/>
            <person name="Durand P.M."/>
            <person name="Michod R.E."/>
            <person name="Nozaki H."/>
            <person name="Olson B.J."/>
        </authorList>
    </citation>
    <scope>NUCLEOTIDE SEQUENCE [LARGE SCALE GENOMIC DNA]</scope>
    <source>
        <strain evidence="7">NIES-2863</strain>
    </source>
</reference>
<dbReference type="PROSITE" id="PS00022">
    <property type="entry name" value="EGF_1"/>
    <property type="match status" value="1"/>
</dbReference>
<dbReference type="InterPro" id="IPR000742">
    <property type="entry name" value="EGF"/>
</dbReference>
<feature type="region of interest" description="Disordered" evidence="2">
    <location>
        <begin position="283"/>
        <end position="304"/>
    </location>
</feature>
<accession>A0A150H004</accession>
<dbReference type="EMBL" id="LSYV01000005">
    <property type="protein sequence ID" value="KXZ54910.1"/>
    <property type="molecule type" value="Genomic_DNA"/>
</dbReference>
<dbReference type="PANTHER" id="PTHR24032">
    <property type="entry name" value="EGF-LIKE DOMAIN-CONTAINING PROTEIN-RELATED-RELATED"/>
    <property type="match status" value="1"/>
</dbReference>
<dbReference type="STRING" id="33097.A0A150H004"/>
<keyword evidence="3" id="KW-1133">Transmembrane helix</keyword>
<evidence type="ECO:0000259" key="5">
    <source>
        <dbReference type="PROSITE" id="PS50026"/>
    </source>
</evidence>
<evidence type="ECO:0000256" key="3">
    <source>
        <dbReference type="SAM" id="Phobius"/>
    </source>
</evidence>
<dbReference type="AlphaFoldDB" id="A0A150H004"/>
<evidence type="ECO:0000256" key="1">
    <source>
        <dbReference type="PROSITE-ProRule" id="PRU00076"/>
    </source>
</evidence>
<evidence type="ECO:0000256" key="2">
    <source>
        <dbReference type="SAM" id="MobiDB-lite"/>
    </source>
</evidence>
<protein>
    <submittedName>
        <fullName evidence="6">MTA4 protein</fullName>
    </submittedName>
</protein>
<feature type="disulfide bond" evidence="1">
    <location>
        <begin position="529"/>
        <end position="539"/>
    </location>
</feature>
<sequence length="841" mass="86464">MGRVGLAGLVLVSLALTVRSQDQCSSHGKLVDGKCACDAPLPVDAEPGWVGDTCSVPVHRLFLNAQDVQETCGEGRVCNVVAPNEPVCFSTSIAEMADAAYHLSLLLASNSVDAAVTLRGLLTNFTTAVVDPATNATKLVPDLSIRLWAIGATPLGKTLPAFRVPPQAYPTTAAAFSFSMHTSRDLLLASLQLSRRQLGYGAYTGLGFEDCSATLQQLQPAGSPPAPASLAVSGLQPGAWSFFSVEVPAVDIYELQVAAAATEATKGVLGIFLRHQQLPGEAEAQHDLASDASPAPGASSSSSSSWLRDLSVHATLRRTDAAFRAGTWYIGVYNKGSGPVAYSITAALNGCPNNCSGRGTCDAGTATCTCSQQDSMLAPDCSVSSYSLTLGKPFTAEPRAFSYDRLVLRDVRQQMGSTATTRLALTASFSTSEPDSPGLPDWVTGRPVVLVASSAEAAANASSGGGSPLWPEGAVARMALPARGAQFTLDVGPWMVASDGALHVVLWNPLSGPPRLVGYTLAVAVVGSCLADCSGHGTCDTGTGLCTCQLPFAGGDCSVDLSQYNTTGAACAAGSLRPMRRDDAHATCWQPCKPDGSGYDEAACEQFTCDGPGEGHGQLRRKGSDLACVEDACTAGNYTVVDPSGNFACTRRCSCPEDGSACGVEPECLPGTVQCLRGLVLSAATGSCVEPPCAEGSLRRAYDLDGGAAFAVCVCAAAGDPTSCAFSAPTQAGSNAGCVVACQAGYERQGATAATRLSDGSEITTGGACAPAQHGGRRHGVSGGMVFFYCLLSIALAAGLVVGSKYGMLWYEQYKYGAAFSQVSWPLLGNRGNVGGGVDDW</sequence>
<proteinExistence type="predicted"/>
<evidence type="ECO:0000256" key="4">
    <source>
        <dbReference type="SAM" id="SignalP"/>
    </source>
</evidence>